<keyword evidence="2" id="KW-0175">Coiled coil</keyword>
<evidence type="ECO:0000313" key="6">
    <source>
        <dbReference type="Proteomes" id="UP000886879"/>
    </source>
</evidence>
<feature type="transmembrane region" description="Helical" evidence="3">
    <location>
        <begin position="263"/>
        <end position="288"/>
    </location>
</feature>
<evidence type="ECO:0000256" key="1">
    <source>
        <dbReference type="ARBA" id="ARBA00023125"/>
    </source>
</evidence>
<dbReference type="GO" id="GO:0003677">
    <property type="term" value="F:DNA binding"/>
    <property type="evidence" value="ECO:0007669"/>
    <property type="project" value="UniProtKB-KW"/>
</dbReference>
<comment type="caution">
    <text evidence="5">The sequence shown here is derived from an EMBL/GenBank/DDBJ whole genome shotgun (WGS) entry which is preliminary data.</text>
</comment>
<dbReference type="Pfam" id="PF01381">
    <property type="entry name" value="HTH_3"/>
    <property type="match status" value="1"/>
</dbReference>
<dbReference type="Proteomes" id="UP000886879">
    <property type="component" value="Unassembled WGS sequence"/>
</dbReference>
<accession>A0A9D1CHR8</accession>
<keyword evidence="3" id="KW-0472">Membrane</keyword>
<evidence type="ECO:0000313" key="5">
    <source>
        <dbReference type="EMBL" id="HIQ60889.1"/>
    </source>
</evidence>
<organism evidence="5 6">
    <name type="scientific">Candidatus Enterenecus faecium</name>
    <dbReference type="NCBI Taxonomy" id="2840780"/>
    <lineage>
        <taxon>Bacteria</taxon>
        <taxon>Bacillati</taxon>
        <taxon>Bacillota</taxon>
        <taxon>Clostridia</taxon>
        <taxon>Eubacteriales</taxon>
        <taxon>Candidatus Enterenecus</taxon>
    </lineage>
</organism>
<sequence>MLGDNIKKYRRERGYTQEELSAELHVVRQTLSKWENNVSVPDAEVLIRISRALDVPVGVLLDLTPEEETVDLTDELARVNEELAERNQQLQRNTLASQKRGQIVFLSFAALMVVILVDNPLASLLLVGACIALSLLILYRNLSLFSESAVSVSQMKALKVVTIFNAVFLIVLLAVCGLLQAQVITLTAQQEQWLLMGVFSGLFLFFGALSPRLPYQRHTGLRLPWTVRDEDTWNLAHRIIGVISLPLTLLYLAAAFSVSDMELIGTISVIALMLYIGIPGVISLVFFWRKYH</sequence>
<dbReference type="PROSITE" id="PS50943">
    <property type="entry name" value="HTH_CROC1"/>
    <property type="match status" value="1"/>
</dbReference>
<dbReference type="EMBL" id="DVFO01000046">
    <property type="protein sequence ID" value="HIQ60889.1"/>
    <property type="molecule type" value="Genomic_DNA"/>
</dbReference>
<dbReference type="SMART" id="SM00530">
    <property type="entry name" value="HTH_XRE"/>
    <property type="match status" value="1"/>
</dbReference>
<dbReference type="InterPro" id="IPR025962">
    <property type="entry name" value="SdpI/YhfL"/>
</dbReference>
<keyword evidence="3" id="KW-1133">Transmembrane helix</keyword>
<reference evidence="5" key="1">
    <citation type="submission" date="2020-10" db="EMBL/GenBank/DDBJ databases">
        <authorList>
            <person name="Gilroy R."/>
        </authorList>
    </citation>
    <scope>NUCLEOTIDE SEQUENCE</scope>
    <source>
        <strain evidence="5">ChiGjej2B2-12916</strain>
    </source>
</reference>
<dbReference type="Gene3D" id="1.10.260.40">
    <property type="entry name" value="lambda repressor-like DNA-binding domains"/>
    <property type="match status" value="1"/>
</dbReference>
<feature type="transmembrane region" description="Helical" evidence="3">
    <location>
        <begin position="101"/>
        <end position="117"/>
    </location>
</feature>
<evidence type="ECO:0000256" key="3">
    <source>
        <dbReference type="SAM" id="Phobius"/>
    </source>
</evidence>
<evidence type="ECO:0000256" key="2">
    <source>
        <dbReference type="SAM" id="Coils"/>
    </source>
</evidence>
<dbReference type="PANTHER" id="PTHR46558:SF3">
    <property type="entry name" value="TRANSCRIPTIONAL REGULATOR"/>
    <property type="match status" value="1"/>
</dbReference>
<dbReference type="AlphaFoldDB" id="A0A9D1CHR8"/>
<feature type="coiled-coil region" evidence="2">
    <location>
        <begin position="69"/>
        <end position="100"/>
    </location>
</feature>
<reference evidence="5" key="2">
    <citation type="journal article" date="2021" name="PeerJ">
        <title>Extensive microbial diversity within the chicken gut microbiome revealed by metagenomics and culture.</title>
        <authorList>
            <person name="Gilroy R."/>
            <person name="Ravi A."/>
            <person name="Getino M."/>
            <person name="Pursley I."/>
            <person name="Horton D.L."/>
            <person name="Alikhan N.F."/>
            <person name="Baker D."/>
            <person name="Gharbi K."/>
            <person name="Hall N."/>
            <person name="Watson M."/>
            <person name="Adriaenssens E.M."/>
            <person name="Foster-Nyarko E."/>
            <person name="Jarju S."/>
            <person name="Secka A."/>
            <person name="Antonio M."/>
            <person name="Oren A."/>
            <person name="Chaudhuri R.R."/>
            <person name="La Ragione R."/>
            <person name="Hildebrand F."/>
            <person name="Pallen M.J."/>
        </authorList>
    </citation>
    <scope>NUCLEOTIDE SEQUENCE</scope>
    <source>
        <strain evidence="5">ChiGjej2B2-12916</strain>
    </source>
</reference>
<dbReference type="PANTHER" id="PTHR46558">
    <property type="entry name" value="TRACRIPTIONAL REGULATORY PROTEIN-RELATED-RELATED"/>
    <property type="match status" value="1"/>
</dbReference>
<keyword evidence="3" id="KW-0812">Transmembrane</keyword>
<protein>
    <submittedName>
        <fullName evidence="5">XRE family transcriptional regulator</fullName>
    </submittedName>
</protein>
<feature type="transmembrane region" description="Helical" evidence="3">
    <location>
        <begin position="193"/>
        <end position="214"/>
    </location>
</feature>
<dbReference type="InterPro" id="IPR001387">
    <property type="entry name" value="Cro/C1-type_HTH"/>
</dbReference>
<dbReference type="InterPro" id="IPR010982">
    <property type="entry name" value="Lambda_DNA-bd_dom_sf"/>
</dbReference>
<feature type="transmembrane region" description="Helical" evidence="3">
    <location>
        <begin position="160"/>
        <end position="181"/>
    </location>
</feature>
<feature type="transmembrane region" description="Helical" evidence="3">
    <location>
        <begin position="235"/>
        <end position="257"/>
    </location>
</feature>
<keyword evidence="1" id="KW-0238">DNA-binding</keyword>
<dbReference type="SUPFAM" id="SSF47413">
    <property type="entry name" value="lambda repressor-like DNA-binding domains"/>
    <property type="match status" value="1"/>
</dbReference>
<dbReference type="CDD" id="cd00093">
    <property type="entry name" value="HTH_XRE"/>
    <property type="match status" value="1"/>
</dbReference>
<feature type="transmembrane region" description="Helical" evidence="3">
    <location>
        <begin position="123"/>
        <end position="139"/>
    </location>
</feature>
<dbReference type="Pfam" id="PF13630">
    <property type="entry name" value="SdpI"/>
    <property type="match status" value="1"/>
</dbReference>
<gene>
    <name evidence="5" type="ORF">IAD31_04760</name>
</gene>
<evidence type="ECO:0000259" key="4">
    <source>
        <dbReference type="PROSITE" id="PS50943"/>
    </source>
</evidence>
<name>A0A9D1CHR8_9FIRM</name>
<proteinExistence type="predicted"/>
<feature type="domain" description="HTH cro/C1-type" evidence="4">
    <location>
        <begin position="6"/>
        <end position="60"/>
    </location>
</feature>